<dbReference type="Pfam" id="PF18803">
    <property type="entry name" value="CxC2"/>
    <property type="match status" value="1"/>
</dbReference>
<feature type="non-terminal residue" evidence="2">
    <location>
        <position position="1"/>
    </location>
</feature>
<feature type="domain" description="CxC2-like cysteine cluster KDZ transposase-associated" evidence="1">
    <location>
        <begin position="84"/>
        <end position="191"/>
    </location>
</feature>
<dbReference type="AlphaFoldDB" id="S8DQS4"/>
<name>S8DQS4_FOMSC</name>
<dbReference type="CDD" id="cd19757">
    <property type="entry name" value="Bbox1"/>
    <property type="match status" value="1"/>
</dbReference>
<sequence>RGVSEVLKEWESRFDSILEDVLSSKIPTGVDSPCNCGQREAVVRCRDCLQARLECADCLVASHRHSPFHWIDVWNGGFLEKQDLSHLDFTLFLGHNGERCPFIRASMDSITYTVTHSNGVHRVRIHECWCPRRPGTVSQLLRAGLFPATLERPESAFTFDLLRQWDLHFLTSKKSAYDYFEALRRLTDNSGTRTVKNRYREMNIAGRVWQHVTAMKRSGLHHGVTLPNRRASMTVPCFACPSPGFNMPSNWKDTPPDLAYIHACELGGDGNHGLQKKRKRDDPNDVSLCQGKGYFVDPDIMKTYLEGIDSEAALKFWQPETCSGFKVGRAQRPGKFRHLEVSGVVAVICIRHGCFRPGAMVDLQKGERYGHMDFALAGALEGLDELAH</sequence>
<dbReference type="InParanoid" id="S8DQS4"/>
<dbReference type="InterPro" id="IPR040521">
    <property type="entry name" value="KDZ"/>
</dbReference>
<accession>S8DQS4</accession>
<dbReference type="Proteomes" id="UP000015241">
    <property type="component" value="Unassembled WGS sequence"/>
</dbReference>
<evidence type="ECO:0000313" key="2">
    <source>
        <dbReference type="EMBL" id="EPS93583.1"/>
    </source>
</evidence>
<proteinExistence type="predicted"/>
<dbReference type="InterPro" id="IPR041457">
    <property type="entry name" value="CxC2_KDZ-assoc"/>
</dbReference>
<dbReference type="OrthoDB" id="3257613at2759"/>
<evidence type="ECO:0000259" key="1">
    <source>
        <dbReference type="Pfam" id="PF18803"/>
    </source>
</evidence>
<evidence type="ECO:0000313" key="3">
    <source>
        <dbReference type="Proteomes" id="UP000015241"/>
    </source>
</evidence>
<gene>
    <name evidence="2" type="ORF">FOMPIDRAFT_7649</name>
</gene>
<dbReference type="Pfam" id="PF18758">
    <property type="entry name" value="KDZ"/>
    <property type="match status" value="1"/>
</dbReference>
<keyword evidence="3" id="KW-1185">Reference proteome</keyword>
<dbReference type="EMBL" id="KE504267">
    <property type="protein sequence ID" value="EPS93583.1"/>
    <property type="molecule type" value="Genomic_DNA"/>
</dbReference>
<organism evidence="2 3">
    <name type="scientific">Fomitopsis schrenkii</name>
    <name type="common">Brown rot fungus</name>
    <dbReference type="NCBI Taxonomy" id="2126942"/>
    <lineage>
        <taxon>Eukaryota</taxon>
        <taxon>Fungi</taxon>
        <taxon>Dikarya</taxon>
        <taxon>Basidiomycota</taxon>
        <taxon>Agaricomycotina</taxon>
        <taxon>Agaricomycetes</taxon>
        <taxon>Polyporales</taxon>
        <taxon>Fomitopsis</taxon>
    </lineage>
</organism>
<dbReference type="HOGENOM" id="CLU_003703_12_1_1"/>
<protein>
    <recommendedName>
        <fullName evidence="1">CxC2-like cysteine cluster KDZ transposase-associated domain-containing protein</fullName>
    </recommendedName>
</protein>
<dbReference type="eggNOG" id="ENOG502S623">
    <property type="taxonomic scope" value="Eukaryota"/>
</dbReference>
<dbReference type="STRING" id="743788.S8DQS4"/>
<feature type="non-terminal residue" evidence="2">
    <location>
        <position position="388"/>
    </location>
</feature>
<reference evidence="2 3" key="1">
    <citation type="journal article" date="2012" name="Science">
        <title>The Paleozoic origin of enzymatic lignin decomposition reconstructed from 31 fungal genomes.</title>
        <authorList>
            <person name="Floudas D."/>
            <person name="Binder M."/>
            <person name="Riley R."/>
            <person name="Barry K."/>
            <person name="Blanchette R.A."/>
            <person name="Henrissat B."/>
            <person name="Martinez A.T."/>
            <person name="Otillar R."/>
            <person name="Spatafora J.W."/>
            <person name="Yadav J.S."/>
            <person name="Aerts A."/>
            <person name="Benoit I."/>
            <person name="Boyd A."/>
            <person name="Carlson A."/>
            <person name="Copeland A."/>
            <person name="Coutinho P.M."/>
            <person name="de Vries R.P."/>
            <person name="Ferreira P."/>
            <person name="Findley K."/>
            <person name="Foster B."/>
            <person name="Gaskell J."/>
            <person name="Glotzer D."/>
            <person name="Gorecki P."/>
            <person name="Heitman J."/>
            <person name="Hesse C."/>
            <person name="Hori C."/>
            <person name="Igarashi K."/>
            <person name="Jurgens J.A."/>
            <person name="Kallen N."/>
            <person name="Kersten P."/>
            <person name="Kohler A."/>
            <person name="Kuees U."/>
            <person name="Kumar T.K.A."/>
            <person name="Kuo A."/>
            <person name="LaButti K."/>
            <person name="Larrondo L.F."/>
            <person name="Lindquist E."/>
            <person name="Ling A."/>
            <person name="Lombard V."/>
            <person name="Lucas S."/>
            <person name="Lundell T."/>
            <person name="Martin R."/>
            <person name="McLaughlin D.J."/>
            <person name="Morgenstern I."/>
            <person name="Morin E."/>
            <person name="Murat C."/>
            <person name="Nagy L.G."/>
            <person name="Nolan M."/>
            <person name="Ohm R.A."/>
            <person name="Patyshakuliyeva A."/>
            <person name="Rokas A."/>
            <person name="Ruiz-Duenas F.J."/>
            <person name="Sabat G."/>
            <person name="Salamov A."/>
            <person name="Samejima M."/>
            <person name="Schmutz J."/>
            <person name="Slot J.C."/>
            <person name="St John F."/>
            <person name="Stenlid J."/>
            <person name="Sun H."/>
            <person name="Sun S."/>
            <person name="Syed K."/>
            <person name="Tsang A."/>
            <person name="Wiebenga A."/>
            <person name="Young D."/>
            <person name="Pisabarro A."/>
            <person name="Eastwood D.C."/>
            <person name="Martin F."/>
            <person name="Cullen D."/>
            <person name="Grigoriev I.V."/>
            <person name="Hibbett D.S."/>
        </authorList>
    </citation>
    <scope>NUCLEOTIDE SEQUENCE</scope>
    <source>
        <strain evidence="3">FP-58527</strain>
    </source>
</reference>